<dbReference type="EMBL" id="JAQQCF010000012">
    <property type="protein sequence ID" value="MFM0638075.1"/>
    <property type="molecule type" value="Genomic_DNA"/>
</dbReference>
<proteinExistence type="predicted"/>
<evidence type="ECO:0000256" key="1">
    <source>
        <dbReference type="SAM" id="SignalP"/>
    </source>
</evidence>
<organism evidence="2 3">
    <name type="scientific">Paraburkholderia metrosideri</name>
    <dbReference type="NCBI Taxonomy" id="580937"/>
    <lineage>
        <taxon>Bacteria</taxon>
        <taxon>Pseudomonadati</taxon>
        <taxon>Pseudomonadota</taxon>
        <taxon>Betaproteobacteria</taxon>
        <taxon>Burkholderiales</taxon>
        <taxon>Burkholderiaceae</taxon>
        <taxon>Paraburkholderia</taxon>
    </lineage>
</organism>
<feature type="chain" id="PRO_5045499519" evidence="1">
    <location>
        <begin position="27"/>
        <end position="107"/>
    </location>
</feature>
<evidence type="ECO:0000313" key="3">
    <source>
        <dbReference type="Proteomes" id="UP001629432"/>
    </source>
</evidence>
<keyword evidence="1" id="KW-0732">Signal</keyword>
<reference evidence="2 3" key="1">
    <citation type="journal article" date="2024" name="Chem. Sci.">
        <title>Discovery of megapolipeptins by genome mining of a Burkholderiales bacteria collection.</title>
        <authorList>
            <person name="Paulo B.S."/>
            <person name="Recchia M.J.J."/>
            <person name="Lee S."/>
            <person name="Fergusson C.H."/>
            <person name="Romanowski S.B."/>
            <person name="Hernandez A."/>
            <person name="Krull N."/>
            <person name="Liu D.Y."/>
            <person name="Cavanagh H."/>
            <person name="Bos A."/>
            <person name="Gray C.A."/>
            <person name="Murphy B.T."/>
            <person name="Linington R.G."/>
            <person name="Eustaquio A.S."/>
        </authorList>
    </citation>
    <scope>NUCLEOTIDE SEQUENCE [LARGE SCALE GENOMIC DNA]</scope>
    <source>
        <strain evidence="2 3">RL17-338-BIC-A</strain>
    </source>
</reference>
<comment type="caution">
    <text evidence="2">The sequence shown here is derived from an EMBL/GenBank/DDBJ whole genome shotgun (WGS) entry which is preliminary data.</text>
</comment>
<protein>
    <submittedName>
        <fullName evidence="2">Uncharacterized protein</fullName>
    </submittedName>
</protein>
<sequence>MSSNIPFGNVRGMAAVAVALSPSAVAANTVAEQTFTVSGILATDFVEISKPTTQAGLGIANVRVSAKDTIAIAFVNATGSPITPTAAEVYQLMVFRPDGTPTARASM</sequence>
<name>A0ABW9DSJ9_9BURK</name>
<feature type="signal peptide" evidence="1">
    <location>
        <begin position="1"/>
        <end position="26"/>
    </location>
</feature>
<keyword evidence="3" id="KW-1185">Reference proteome</keyword>
<gene>
    <name evidence="2" type="ORF">PQQ63_15340</name>
</gene>
<evidence type="ECO:0000313" key="2">
    <source>
        <dbReference type="EMBL" id="MFM0638075.1"/>
    </source>
</evidence>
<dbReference type="RefSeq" id="WP_408336997.1">
    <property type="nucleotide sequence ID" value="NZ_JAQQCF010000012.1"/>
</dbReference>
<accession>A0ABW9DSJ9</accession>
<dbReference type="Proteomes" id="UP001629432">
    <property type="component" value="Unassembled WGS sequence"/>
</dbReference>